<gene>
    <name evidence="1" type="ORF">SPSK_00186</name>
</gene>
<dbReference type="GeneID" id="27662443"/>
<comment type="caution">
    <text evidence="1">The sequence shown here is derived from an EMBL/GenBank/DDBJ whole genome shotgun (WGS) entry which is preliminary data.</text>
</comment>
<dbReference type="VEuPathDB" id="FungiDB:SPSK_00186"/>
<dbReference type="RefSeq" id="XP_016586392.1">
    <property type="nucleotide sequence ID" value="XM_016727166.1"/>
</dbReference>
<protein>
    <submittedName>
        <fullName evidence="1">Uncharacterized protein</fullName>
    </submittedName>
</protein>
<name>A0A0F2M6A7_SPOSC</name>
<reference evidence="1 2" key="2">
    <citation type="journal article" date="2015" name="Eukaryot. Cell">
        <title>Asexual propagation of a virulent clone complex in a human and feline outbreak of sporotrichosis.</title>
        <authorList>
            <person name="Teixeira Mde M."/>
            <person name="Rodrigues A.M."/>
            <person name="Tsui C.K."/>
            <person name="de Almeida L.G."/>
            <person name="Van Diepeningen A.D."/>
            <person name="van den Ende B.G."/>
            <person name="Fernandes G.F."/>
            <person name="Kano R."/>
            <person name="Hamelin R.C."/>
            <person name="Lopes-Bezerra L.M."/>
            <person name="Vasconcelos A.T."/>
            <person name="de Hoog S."/>
            <person name="de Camargo Z.P."/>
            <person name="Felipe M.S."/>
        </authorList>
    </citation>
    <scope>NUCLEOTIDE SEQUENCE [LARGE SCALE GENOMIC DNA]</scope>
    <source>
        <strain evidence="1 2">1099-18</strain>
    </source>
</reference>
<evidence type="ECO:0000313" key="1">
    <source>
        <dbReference type="EMBL" id="KJR83716.1"/>
    </source>
</evidence>
<organism evidence="1 2">
    <name type="scientific">Sporothrix schenckii 1099-18</name>
    <dbReference type="NCBI Taxonomy" id="1397361"/>
    <lineage>
        <taxon>Eukaryota</taxon>
        <taxon>Fungi</taxon>
        <taxon>Dikarya</taxon>
        <taxon>Ascomycota</taxon>
        <taxon>Pezizomycotina</taxon>
        <taxon>Sordariomycetes</taxon>
        <taxon>Sordariomycetidae</taxon>
        <taxon>Ophiostomatales</taxon>
        <taxon>Ophiostomataceae</taxon>
        <taxon>Sporothrix</taxon>
    </lineage>
</organism>
<evidence type="ECO:0000313" key="2">
    <source>
        <dbReference type="Proteomes" id="UP000033710"/>
    </source>
</evidence>
<reference evidence="1 2" key="1">
    <citation type="journal article" date="2014" name="BMC Genomics">
        <title>Comparative genomics of the major fungal agents of human and animal Sporotrichosis: Sporothrix schenckii and Sporothrix brasiliensis.</title>
        <authorList>
            <person name="Teixeira M.M."/>
            <person name="de Almeida L.G."/>
            <person name="Kubitschek-Barreira P."/>
            <person name="Alves F.L."/>
            <person name="Kioshima E.S."/>
            <person name="Abadio A.K."/>
            <person name="Fernandes L."/>
            <person name="Derengowski L.S."/>
            <person name="Ferreira K.S."/>
            <person name="Souza R.C."/>
            <person name="Ruiz J.C."/>
            <person name="de Andrade N.C."/>
            <person name="Paes H.C."/>
            <person name="Nicola A.M."/>
            <person name="Albuquerque P."/>
            <person name="Gerber A.L."/>
            <person name="Martins V.P."/>
            <person name="Peconick L.D."/>
            <person name="Neto A.V."/>
            <person name="Chaucanez C.B."/>
            <person name="Silva P.A."/>
            <person name="Cunha O.L."/>
            <person name="de Oliveira F.F."/>
            <person name="dos Santos T.C."/>
            <person name="Barros A.L."/>
            <person name="Soares M.A."/>
            <person name="de Oliveira L.M."/>
            <person name="Marini M.M."/>
            <person name="Villalobos-Duno H."/>
            <person name="Cunha M.M."/>
            <person name="de Hoog S."/>
            <person name="da Silveira J.F."/>
            <person name="Henrissat B."/>
            <person name="Nino-Vega G.A."/>
            <person name="Cisalpino P.S."/>
            <person name="Mora-Montes H.M."/>
            <person name="Almeida S.R."/>
            <person name="Stajich J.E."/>
            <person name="Lopes-Bezerra L.M."/>
            <person name="Vasconcelos A.T."/>
            <person name="Felipe M.S."/>
        </authorList>
    </citation>
    <scope>NUCLEOTIDE SEQUENCE [LARGE SCALE GENOMIC DNA]</scope>
    <source>
        <strain evidence="1 2">1099-18</strain>
    </source>
</reference>
<dbReference type="EMBL" id="AXCR01000009">
    <property type="protein sequence ID" value="KJR83716.1"/>
    <property type="molecule type" value="Genomic_DNA"/>
</dbReference>
<sequence>MVRAGYGAIPDSGRRRSGLSCACRPCLGHGNGRTYRVPFENTSEEWIQGAVRGEMKAPPQDLCKAYFGSLQLTLRRPLSALETAVFLYMRTASADRSAAGASVAGVIAGVVVWHIDVVVFGQKNNWWDGGK</sequence>
<dbReference type="AlphaFoldDB" id="A0A0F2M6A7"/>
<dbReference type="KEGG" id="ssck:SPSK_00186"/>
<proteinExistence type="predicted"/>
<accession>A0A0F2M6A7</accession>
<dbReference type="Proteomes" id="UP000033710">
    <property type="component" value="Unassembled WGS sequence"/>
</dbReference>